<sequence>MRIAILGTGALAGGLADRLLRGGHEVVVFGRTTERAERLAGLLSAAGPRAVVASTVGDPLPETDLVILAVPAEAVPDLMEQYGEQLPGQLVVDATNPAGPLVELHSPAGFSMAERIAALVPMGTAVVKAFNTTFAGTLAGDEPLDVFIATDDPEARMTLVRLVQSIDCVPIDAGPLHHARALETMQWLHHNLQGLLGTRNTTTISLRML</sequence>
<dbReference type="EMBL" id="CP022521">
    <property type="protein sequence ID" value="ASO19045.1"/>
    <property type="molecule type" value="Genomic_DNA"/>
</dbReference>
<dbReference type="GO" id="GO:0016491">
    <property type="term" value="F:oxidoreductase activity"/>
    <property type="evidence" value="ECO:0007669"/>
    <property type="project" value="UniProtKB-KW"/>
</dbReference>
<name>A0A221VZU1_9PSEU</name>
<dbReference type="AlphaFoldDB" id="A0A221VZU1"/>
<evidence type="ECO:0000313" key="3">
    <source>
        <dbReference type="Proteomes" id="UP000204221"/>
    </source>
</evidence>
<dbReference type="Proteomes" id="UP000204221">
    <property type="component" value="Chromosome"/>
</dbReference>
<proteinExistence type="predicted"/>
<dbReference type="Gene3D" id="3.40.50.720">
    <property type="entry name" value="NAD(P)-binding Rossmann-like Domain"/>
    <property type="match status" value="1"/>
</dbReference>
<protein>
    <submittedName>
        <fullName evidence="2">2-dehydropantoate 2-reductase</fullName>
    </submittedName>
</protein>
<organism evidence="2 3">
    <name type="scientific">Actinoalloteichus hoggarensis</name>
    <dbReference type="NCBI Taxonomy" id="1470176"/>
    <lineage>
        <taxon>Bacteria</taxon>
        <taxon>Bacillati</taxon>
        <taxon>Actinomycetota</taxon>
        <taxon>Actinomycetes</taxon>
        <taxon>Pseudonocardiales</taxon>
        <taxon>Pseudonocardiaceae</taxon>
        <taxon>Actinoalloteichus</taxon>
    </lineage>
</organism>
<dbReference type="RefSeq" id="WP_157736694.1">
    <property type="nucleotide sequence ID" value="NZ_CP022521.1"/>
</dbReference>
<dbReference type="OrthoDB" id="5738121at2"/>
<evidence type="ECO:0000256" key="1">
    <source>
        <dbReference type="ARBA" id="ARBA00023002"/>
    </source>
</evidence>
<dbReference type="InterPro" id="IPR028939">
    <property type="entry name" value="P5C_Rdtase_cat_N"/>
</dbReference>
<dbReference type="Pfam" id="PF03807">
    <property type="entry name" value="F420_oxidored"/>
    <property type="match status" value="1"/>
</dbReference>
<dbReference type="InterPro" id="IPR051267">
    <property type="entry name" value="STEAP_metalloreductase"/>
</dbReference>
<accession>A0A221VZU1</accession>
<evidence type="ECO:0000313" key="2">
    <source>
        <dbReference type="EMBL" id="ASO19045.1"/>
    </source>
</evidence>
<gene>
    <name evidence="2" type="ORF">AHOG_06985</name>
</gene>
<dbReference type="PANTHER" id="PTHR14239">
    <property type="entry name" value="DUDULIN-RELATED"/>
    <property type="match status" value="1"/>
</dbReference>
<dbReference type="KEGG" id="ahg:AHOG_06985"/>
<dbReference type="PANTHER" id="PTHR14239:SF10">
    <property type="entry name" value="REDUCTASE"/>
    <property type="match status" value="1"/>
</dbReference>
<dbReference type="InterPro" id="IPR036291">
    <property type="entry name" value="NAD(P)-bd_dom_sf"/>
</dbReference>
<reference evidence="2 3" key="1">
    <citation type="submission" date="2017-07" db="EMBL/GenBank/DDBJ databases">
        <title>Complete genome sequence of Actinoalloteichus hoggarensis DSM 45943, type strain of Actinoalloteichus hoggarensis.</title>
        <authorList>
            <person name="Ruckert C."/>
            <person name="Nouioui I."/>
            <person name="Willmese J."/>
            <person name="van Wezel G."/>
            <person name="Klenk H.-P."/>
            <person name="Kalinowski J."/>
            <person name="Zotchev S.B."/>
        </authorList>
    </citation>
    <scope>NUCLEOTIDE SEQUENCE [LARGE SCALE GENOMIC DNA]</scope>
    <source>
        <strain evidence="2 3">DSM 45943</strain>
    </source>
</reference>
<keyword evidence="1" id="KW-0560">Oxidoreductase</keyword>
<dbReference type="SUPFAM" id="SSF51735">
    <property type="entry name" value="NAD(P)-binding Rossmann-fold domains"/>
    <property type="match status" value="1"/>
</dbReference>
<keyword evidence="3" id="KW-1185">Reference proteome</keyword>